<dbReference type="GO" id="GO:0046872">
    <property type="term" value="F:metal ion binding"/>
    <property type="evidence" value="ECO:0007669"/>
    <property type="project" value="UniProtKB-KW"/>
</dbReference>
<sequence>MKDISIGTWLSLPNESIAEIFSKAGYEWVVIDLEHSAINIYQAENLIRIIDLAGSKPFVRLSNHDTAQIKRVLDAGAKGILAPMIENSSQIESVISACHYPPKGERGMGLARAQGYGSSKAKDDYIQNGCNAIEIFAQIESNEALENISSIFSQSIDGYFIGPYDLSASLGSPGNFKTKEFIDAEKKILAAAKDANIKCGYHLVEPIVEEIEKLSNFGYNMIAFSVDIRMLDFISRKPFNQT</sequence>
<dbReference type="InterPro" id="IPR040442">
    <property type="entry name" value="Pyrv_kinase-like_dom_sf"/>
</dbReference>
<dbReference type="InterPro" id="IPR005000">
    <property type="entry name" value="Aldolase/citrate-lyase_domain"/>
</dbReference>
<dbReference type="Pfam" id="PF03328">
    <property type="entry name" value="HpcH_HpaI"/>
    <property type="match status" value="1"/>
</dbReference>
<keyword evidence="3" id="KW-0456">Lyase</keyword>
<dbReference type="InterPro" id="IPR015813">
    <property type="entry name" value="Pyrv/PenolPyrv_kinase-like_dom"/>
</dbReference>
<accession>A0A382ES71</accession>
<dbReference type="SUPFAM" id="SSF51621">
    <property type="entry name" value="Phosphoenolpyruvate/pyruvate domain"/>
    <property type="match status" value="1"/>
</dbReference>
<dbReference type="EMBL" id="UINC01045803">
    <property type="protein sequence ID" value="SVB53004.1"/>
    <property type="molecule type" value="Genomic_DNA"/>
</dbReference>
<dbReference type="GO" id="GO:0016832">
    <property type="term" value="F:aldehyde-lyase activity"/>
    <property type="evidence" value="ECO:0007669"/>
    <property type="project" value="TreeGrafter"/>
</dbReference>
<dbReference type="InterPro" id="IPR050251">
    <property type="entry name" value="HpcH-HpaI_aldolase"/>
</dbReference>
<reference evidence="5" key="1">
    <citation type="submission" date="2018-05" db="EMBL/GenBank/DDBJ databases">
        <authorList>
            <person name="Lanie J.A."/>
            <person name="Ng W.-L."/>
            <person name="Kazmierczak K.M."/>
            <person name="Andrzejewski T.M."/>
            <person name="Davidsen T.M."/>
            <person name="Wayne K.J."/>
            <person name="Tettelin H."/>
            <person name="Glass J.I."/>
            <person name="Rusch D."/>
            <person name="Podicherti R."/>
            <person name="Tsui H.-C.T."/>
            <person name="Winkler M.E."/>
        </authorList>
    </citation>
    <scope>NUCLEOTIDE SEQUENCE</scope>
</reference>
<dbReference type="Gene3D" id="3.20.20.60">
    <property type="entry name" value="Phosphoenolpyruvate-binding domains"/>
    <property type="match status" value="1"/>
</dbReference>
<name>A0A382ES71_9ZZZZ</name>
<feature type="domain" description="HpcH/HpaI aldolase/citrate lyase" evidence="4">
    <location>
        <begin position="6"/>
        <end position="228"/>
    </location>
</feature>
<evidence type="ECO:0000256" key="3">
    <source>
        <dbReference type="ARBA" id="ARBA00023239"/>
    </source>
</evidence>
<evidence type="ECO:0000256" key="2">
    <source>
        <dbReference type="ARBA" id="ARBA00022723"/>
    </source>
</evidence>
<evidence type="ECO:0000256" key="1">
    <source>
        <dbReference type="ARBA" id="ARBA00005568"/>
    </source>
</evidence>
<comment type="similarity">
    <text evidence="1">Belongs to the HpcH/HpaI aldolase family.</text>
</comment>
<gene>
    <name evidence="5" type="ORF">METZ01_LOCUS205858</name>
</gene>
<evidence type="ECO:0000313" key="5">
    <source>
        <dbReference type="EMBL" id="SVB53004.1"/>
    </source>
</evidence>
<dbReference type="PANTHER" id="PTHR30502">
    <property type="entry name" value="2-KETO-3-DEOXY-L-RHAMNONATE ALDOLASE"/>
    <property type="match status" value="1"/>
</dbReference>
<keyword evidence="2" id="KW-0479">Metal-binding</keyword>
<evidence type="ECO:0000259" key="4">
    <source>
        <dbReference type="Pfam" id="PF03328"/>
    </source>
</evidence>
<protein>
    <recommendedName>
        <fullName evidence="4">HpcH/HpaI aldolase/citrate lyase domain-containing protein</fullName>
    </recommendedName>
</protein>
<dbReference type="PANTHER" id="PTHR30502:SF0">
    <property type="entry name" value="PHOSPHOENOLPYRUVATE CARBOXYLASE FAMILY PROTEIN"/>
    <property type="match status" value="1"/>
</dbReference>
<dbReference type="AlphaFoldDB" id="A0A382ES71"/>
<proteinExistence type="inferred from homology"/>
<organism evidence="5">
    <name type="scientific">marine metagenome</name>
    <dbReference type="NCBI Taxonomy" id="408172"/>
    <lineage>
        <taxon>unclassified sequences</taxon>
        <taxon>metagenomes</taxon>
        <taxon>ecological metagenomes</taxon>
    </lineage>
</organism>
<dbReference type="GO" id="GO:0005737">
    <property type="term" value="C:cytoplasm"/>
    <property type="evidence" value="ECO:0007669"/>
    <property type="project" value="TreeGrafter"/>
</dbReference>